<comment type="caution">
    <text evidence="2">The sequence shown here is derived from an EMBL/GenBank/DDBJ whole genome shotgun (WGS) entry which is preliminary data.</text>
</comment>
<reference evidence="2" key="2">
    <citation type="submission" date="2023-06" db="EMBL/GenBank/DDBJ databases">
        <authorList>
            <consortium name="Lawrence Berkeley National Laboratory"/>
            <person name="Mondo S.J."/>
            <person name="Hensen N."/>
            <person name="Bonometti L."/>
            <person name="Westerberg I."/>
            <person name="Brannstrom I.O."/>
            <person name="Guillou S."/>
            <person name="Cros-Aarteil S."/>
            <person name="Calhoun S."/>
            <person name="Haridas S."/>
            <person name="Kuo A."/>
            <person name="Pangilinan J."/>
            <person name="Riley R."/>
            <person name="Labutti K."/>
            <person name="Andreopoulos B."/>
            <person name="Lipzen A."/>
            <person name="Chen C."/>
            <person name="Yanf M."/>
            <person name="Daum C."/>
            <person name="Ng V."/>
            <person name="Clum A."/>
            <person name="Steindorff A."/>
            <person name="Ohm R."/>
            <person name="Martin F."/>
            <person name="Silar P."/>
            <person name="Natvig D."/>
            <person name="Lalanne C."/>
            <person name="Gautier V."/>
            <person name="Ament-Velasquez S.L."/>
            <person name="Kruys A."/>
            <person name="Hutchinson M.I."/>
            <person name="Powell A.J."/>
            <person name="Barry K."/>
            <person name="Miller A.N."/>
            <person name="Grigoriev I.V."/>
            <person name="Debuchy R."/>
            <person name="Gladieux P."/>
            <person name="Thoren M.H."/>
            <person name="Johannesson H."/>
        </authorList>
    </citation>
    <scope>NUCLEOTIDE SEQUENCE</scope>
    <source>
        <strain evidence="2">CBS 333.67</strain>
    </source>
</reference>
<gene>
    <name evidence="2" type="ORF">B0T15DRAFT_30119</name>
</gene>
<dbReference type="Proteomes" id="UP001273166">
    <property type="component" value="Unassembled WGS sequence"/>
</dbReference>
<reference evidence="2" key="1">
    <citation type="journal article" date="2023" name="Mol. Phylogenet. Evol.">
        <title>Genome-scale phylogeny and comparative genomics of the fungal order Sordariales.</title>
        <authorList>
            <person name="Hensen N."/>
            <person name="Bonometti L."/>
            <person name="Westerberg I."/>
            <person name="Brannstrom I.O."/>
            <person name="Guillou S."/>
            <person name="Cros-Aarteil S."/>
            <person name="Calhoun S."/>
            <person name="Haridas S."/>
            <person name="Kuo A."/>
            <person name="Mondo S."/>
            <person name="Pangilinan J."/>
            <person name="Riley R."/>
            <person name="LaButti K."/>
            <person name="Andreopoulos B."/>
            <person name="Lipzen A."/>
            <person name="Chen C."/>
            <person name="Yan M."/>
            <person name="Daum C."/>
            <person name="Ng V."/>
            <person name="Clum A."/>
            <person name="Steindorff A."/>
            <person name="Ohm R.A."/>
            <person name="Martin F."/>
            <person name="Silar P."/>
            <person name="Natvig D.O."/>
            <person name="Lalanne C."/>
            <person name="Gautier V."/>
            <person name="Ament-Velasquez S.L."/>
            <person name="Kruys A."/>
            <person name="Hutchinson M.I."/>
            <person name="Powell A.J."/>
            <person name="Barry K."/>
            <person name="Miller A.N."/>
            <person name="Grigoriev I.V."/>
            <person name="Debuchy R."/>
            <person name="Gladieux P."/>
            <person name="Hiltunen Thoren M."/>
            <person name="Johannesson H."/>
        </authorList>
    </citation>
    <scope>NUCLEOTIDE SEQUENCE</scope>
    <source>
        <strain evidence="2">CBS 333.67</strain>
    </source>
</reference>
<dbReference type="RefSeq" id="XP_062726008.1">
    <property type="nucleotide sequence ID" value="XM_062863814.1"/>
</dbReference>
<evidence type="ECO:0000313" key="2">
    <source>
        <dbReference type="EMBL" id="KAK3310228.1"/>
    </source>
</evidence>
<evidence type="ECO:0000256" key="1">
    <source>
        <dbReference type="SAM" id="MobiDB-lite"/>
    </source>
</evidence>
<feature type="compositionally biased region" description="Low complexity" evidence="1">
    <location>
        <begin position="148"/>
        <end position="162"/>
    </location>
</feature>
<accession>A0AAJ0H1Q9</accession>
<feature type="region of interest" description="Disordered" evidence="1">
    <location>
        <begin position="119"/>
        <end position="162"/>
    </location>
</feature>
<sequence length="162" mass="17704">MIFQPATVLARVRSLMVFLAHPPGAEPSFVHVIPECHCGQCLGGSNLRCSSHEEQRGITLGPSSPCHTKNTGNQSSFAMNNGAKKALGRVGVTAVLQPQQGKPARHDIHKRLRQLAMQCRRQRSVRPQSDLGGDVGPRRGWRIGVRPASSTRTATRRSWLPT</sequence>
<dbReference type="EMBL" id="JAUDZG010000001">
    <property type="protein sequence ID" value="KAK3310228.1"/>
    <property type="molecule type" value="Genomic_DNA"/>
</dbReference>
<name>A0AAJ0H1Q9_9PEZI</name>
<proteinExistence type="predicted"/>
<protein>
    <submittedName>
        <fullName evidence="2">Uncharacterized protein</fullName>
    </submittedName>
</protein>
<organism evidence="2 3">
    <name type="scientific">Chaetomium strumarium</name>
    <dbReference type="NCBI Taxonomy" id="1170767"/>
    <lineage>
        <taxon>Eukaryota</taxon>
        <taxon>Fungi</taxon>
        <taxon>Dikarya</taxon>
        <taxon>Ascomycota</taxon>
        <taxon>Pezizomycotina</taxon>
        <taxon>Sordariomycetes</taxon>
        <taxon>Sordariomycetidae</taxon>
        <taxon>Sordariales</taxon>
        <taxon>Chaetomiaceae</taxon>
        <taxon>Chaetomium</taxon>
    </lineage>
</organism>
<dbReference type="GeneID" id="87882643"/>
<keyword evidence="3" id="KW-1185">Reference proteome</keyword>
<dbReference type="AlphaFoldDB" id="A0AAJ0H1Q9"/>
<evidence type="ECO:0000313" key="3">
    <source>
        <dbReference type="Proteomes" id="UP001273166"/>
    </source>
</evidence>